<accession>A0A7J6W346</accession>
<keyword evidence="7" id="KW-1185">Reference proteome</keyword>
<sequence>MKPLRLPPGFKFNPSDSDLILRYLTKKINGEALPIVNLIQDRDLYDEEGLVVQVQQQEPLVFAPAAPLPQLDNVQPQCVWDNEKVVDDWLCAPTDNECGNGSISSSYPWHSEGEFFQYDHQGYTSDSSFDNYQLHIPSEDGCNMASTSYPLSPIR</sequence>
<dbReference type="InterPro" id="IPR036093">
    <property type="entry name" value="NAC_dom_sf"/>
</dbReference>
<evidence type="ECO:0000313" key="6">
    <source>
        <dbReference type="EMBL" id="KAF5191796.1"/>
    </source>
</evidence>
<dbReference type="Pfam" id="PF02365">
    <property type="entry name" value="NAM"/>
    <property type="match status" value="1"/>
</dbReference>
<dbReference type="GO" id="GO:0003677">
    <property type="term" value="F:DNA binding"/>
    <property type="evidence" value="ECO:0007669"/>
    <property type="project" value="UniProtKB-KW"/>
</dbReference>
<comment type="caution">
    <text evidence="6">The sequence shown here is derived from an EMBL/GenBank/DDBJ whole genome shotgun (WGS) entry which is preliminary data.</text>
</comment>
<dbReference type="OrthoDB" id="730183at2759"/>
<evidence type="ECO:0000256" key="2">
    <source>
        <dbReference type="ARBA" id="ARBA00023125"/>
    </source>
</evidence>
<evidence type="ECO:0000259" key="5">
    <source>
        <dbReference type="PROSITE" id="PS51005"/>
    </source>
</evidence>
<keyword evidence="4" id="KW-0539">Nucleus</keyword>
<evidence type="ECO:0000313" key="7">
    <source>
        <dbReference type="Proteomes" id="UP000554482"/>
    </source>
</evidence>
<evidence type="ECO:0000256" key="3">
    <source>
        <dbReference type="ARBA" id="ARBA00023163"/>
    </source>
</evidence>
<keyword evidence="2" id="KW-0238">DNA-binding</keyword>
<keyword evidence="1" id="KW-0805">Transcription regulation</keyword>
<protein>
    <recommendedName>
        <fullName evidence="5">NAC domain-containing protein</fullName>
    </recommendedName>
</protein>
<dbReference type="AlphaFoldDB" id="A0A7J6W346"/>
<name>A0A7J6W346_THATH</name>
<dbReference type="PROSITE" id="PS51005">
    <property type="entry name" value="NAC"/>
    <property type="match status" value="1"/>
</dbReference>
<dbReference type="SUPFAM" id="SSF101941">
    <property type="entry name" value="NAC domain"/>
    <property type="match status" value="1"/>
</dbReference>
<feature type="domain" description="NAC" evidence="5">
    <location>
        <begin position="6"/>
        <end position="155"/>
    </location>
</feature>
<gene>
    <name evidence="6" type="ORF">FRX31_018621</name>
</gene>
<evidence type="ECO:0000256" key="4">
    <source>
        <dbReference type="ARBA" id="ARBA00023242"/>
    </source>
</evidence>
<dbReference type="Proteomes" id="UP000554482">
    <property type="component" value="Unassembled WGS sequence"/>
</dbReference>
<proteinExistence type="predicted"/>
<dbReference type="InterPro" id="IPR003441">
    <property type="entry name" value="NAC-dom"/>
</dbReference>
<organism evidence="6 7">
    <name type="scientific">Thalictrum thalictroides</name>
    <name type="common">Rue-anemone</name>
    <name type="synonym">Anemone thalictroides</name>
    <dbReference type="NCBI Taxonomy" id="46969"/>
    <lineage>
        <taxon>Eukaryota</taxon>
        <taxon>Viridiplantae</taxon>
        <taxon>Streptophyta</taxon>
        <taxon>Embryophyta</taxon>
        <taxon>Tracheophyta</taxon>
        <taxon>Spermatophyta</taxon>
        <taxon>Magnoliopsida</taxon>
        <taxon>Ranunculales</taxon>
        <taxon>Ranunculaceae</taxon>
        <taxon>Thalictroideae</taxon>
        <taxon>Thalictrum</taxon>
    </lineage>
</organism>
<keyword evidence="3" id="KW-0804">Transcription</keyword>
<reference evidence="6 7" key="1">
    <citation type="submission" date="2020-06" db="EMBL/GenBank/DDBJ databases">
        <title>Transcriptomic and genomic resources for Thalictrum thalictroides and T. hernandezii: Facilitating candidate gene discovery in an emerging model plant lineage.</title>
        <authorList>
            <person name="Arias T."/>
            <person name="Riano-Pachon D.M."/>
            <person name="Di Stilio V.S."/>
        </authorList>
    </citation>
    <scope>NUCLEOTIDE SEQUENCE [LARGE SCALE GENOMIC DNA]</scope>
    <source>
        <strain evidence="7">cv. WT478/WT964</strain>
        <tissue evidence="6">Leaves</tissue>
    </source>
</reference>
<dbReference type="GO" id="GO:0006355">
    <property type="term" value="P:regulation of DNA-templated transcription"/>
    <property type="evidence" value="ECO:0007669"/>
    <property type="project" value="InterPro"/>
</dbReference>
<dbReference type="EMBL" id="JABWDY010022306">
    <property type="protein sequence ID" value="KAF5191796.1"/>
    <property type="molecule type" value="Genomic_DNA"/>
</dbReference>
<evidence type="ECO:0000256" key="1">
    <source>
        <dbReference type="ARBA" id="ARBA00023015"/>
    </source>
</evidence>